<comment type="caution">
    <text evidence="1">The sequence shown here is derived from an EMBL/GenBank/DDBJ whole genome shotgun (WGS) entry which is preliminary data.</text>
</comment>
<dbReference type="Proteomes" id="UP001157109">
    <property type="component" value="Unassembled WGS sequence"/>
</dbReference>
<dbReference type="RefSeq" id="WP_284284132.1">
    <property type="nucleotide sequence ID" value="NZ_BSUJ01000001.1"/>
</dbReference>
<keyword evidence="2" id="KW-1185">Reference proteome</keyword>
<evidence type="ECO:0000313" key="1">
    <source>
        <dbReference type="EMBL" id="GMA19111.1"/>
    </source>
</evidence>
<dbReference type="EMBL" id="BSUJ01000001">
    <property type="protein sequence ID" value="GMA19111.1"/>
    <property type="molecule type" value="Genomic_DNA"/>
</dbReference>
<proteinExistence type="predicted"/>
<protein>
    <submittedName>
        <fullName evidence="1">Uncharacterized protein</fullName>
    </submittedName>
</protein>
<organism evidence="1 2">
    <name type="scientific">Arsenicicoccus piscis</name>
    <dbReference type="NCBI Taxonomy" id="673954"/>
    <lineage>
        <taxon>Bacteria</taxon>
        <taxon>Bacillati</taxon>
        <taxon>Actinomycetota</taxon>
        <taxon>Actinomycetes</taxon>
        <taxon>Micrococcales</taxon>
        <taxon>Intrasporangiaceae</taxon>
        <taxon>Arsenicicoccus</taxon>
    </lineage>
</organism>
<gene>
    <name evidence="1" type="ORF">GCM10025862_11320</name>
</gene>
<sequence length="268" mass="28688">MSFVARYARALHGDGTDRLAWLDTWPGLTDLDPGTGLAVDPHPGRCRTLGWRAASAQTADLGRIVVVPDPGGVHLVDPSTGHRIDPVYLGMLAVGRLPSAMGLALAVADRHRSTIDAVLAAVNAHLGRRIADSVRCGAATAIPPVWLTDHLQLSPPTWVIPLASVPEPARRPGPAGFRAFHRWAQGQSLPSGPVAVRPVESQDERCLRLDHPEGVMALLRMLGAPAGAVLVEDLSSLWTSPHETLSAGEDRYRYELAVQLDGRAAVRR</sequence>
<accession>A0ABQ6HL83</accession>
<name>A0ABQ6HL83_9MICO</name>
<evidence type="ECO:0000313" key="2">
    <source>
        <dbReference type="Proteomes" id="UP001157109"/>
    </source>
</evidence>
<reference evidence="2" key="1">
    <citation type="journal article" date="2019" name="Int. J. Syst. Evol. Microbiol.">
        <title>The Global Catalogue of Microorganisms (GCM) 10K type strain sequencing project: providing services to taxonomists for standard genome sequencing and annotation.</title>
        <authorList>
            <consortium name="The Broad Institute Genomics Platform"/>
            <consortium name="The Broad Institute Genome Sequencing Center for Infectious Disease"/>
            <person name="Wu L."/>
            <person name="Ma J."/>
        </authorList>
    </citation>
    <scope>NUCLEOTIDE SEQUENCE [LARGE SCALE GENOMIC DNA]</scope>
    <source>
        <strain evidence="2">NBRC 105830</strain>
    </source>
</reference>